<dbReference type="InterPro" id="IPR009651">
    <property type="entry name" value="Met_g_lyase_put"/>
</dbReference>
<dbReference type="RefSeq" id="WP_349215252.1">
    <property type="nucleotide sequence ID" value="NZ_JBBMFA010000069.1"/>
</dbReference>
<dbReference type="InterPro" id="IPR015421">
    <property type="entry name" value="PyrdxlP-dep_Trfase_major"/>
</dbReference>
<dbReference type="EMBL" id="JBBMFA010000069">
    <property type="protein sequence ID" value="MEQ2519817.1"/>
    <property type="molecule type" value="Genomic_DNA"/>
</dbReference>
<dbReference type="PANTHER" id="PTHR46658:SF1">
    <property type="entry name" value="CYS OR MET METABOLISM PYRIDOXAL-PHOSPHATE-DEPENDENT ENZYME"/>
    <property type="match status" value="1"/>
</dbReference>
<dbReference type="SUPFAM" id="SSF53383">
    <property type="entry name" value="PLP-dependent transferases"/>
    <property type="match status" value="1"/>
</dbReference>
<sequence>MIEQFYDLSPELLQADQKTLELCTEPFARLEKIKEYNQLKMLRAFTDCGVGAHHLVGTTGYGYDDAGRIKLEEVFAKVVGAEASLFRYNFMSGTHTLTVALFGVLRPGDTMVAATGRPYDTLLGVIGLEGEGYGSLKEWGVHYDEVPLLANSQPDLAGIEEKCKNAKMCYIQRSRGYAARGALSLDQIEAISRAAKRANPEIIVMVDNCYGEFTQMQEPTQRGADLMAGSLIKNPGGGIAPTGGYIAGRKDLVESCAHRLSAPGTGGEIGCTLDVLRELYLGLYYAPGVVCDALKTSVYASCLFEVLGYQATPGYKEDRNDIITSVETHSPEGMIALCGGVQAGSPVDSYAAPLPGDMPGYEDQVIMAAGAFTMGSSIELSADGPVRPPYTVYMQGGINFHASRAGVMLGADRMLKLGKTGEKQER</sequence>
<comment type="caution">
    <text evidence="1">The sequence shown here is derived from an EMBL/GenBank/DDBJ whole genome shotgun (WGS) entry which is preliminary data.</text>
</comment>
<organism evidence="1 2">
    <name type="scientific">Ruthenibacterium intestinale</name>
    <dbReference type="NCBI Taxonomy" id="3133163"/>
    <lineage>
        <taxon>Bacteria</taxon>
        <taxon>Bacillati</taxon>
        <taxon>Bacillota</taxon>
        <taxon>Clostridia</taxon>
        <taxon>Eubacteriales</taxon>
        <taxon>Oscillospiraceae</taxon>
        <taxon>Ruthenibacterium</taxon>
    </lineage>
</organism>
<evidence type="ECO:0000313" key="2">
    <source>
        <dbReference type="Proteomes" id="UP001477672"/>
    </source>
</evidence>
<dbReference type="Gene3D" id="3.90.1150.60">
    <property type="entry name" value="Methioning gamme-lyase, C-terminal domain"/>
    <property type="match status" value="1"/>
</dbReference>
<dbReference type="Proteomes" id="UP001477672">
    <property type="component" value="Unassembled WGS sequence"/>
</dbReference>
<gene>
    <name evidence="1" type="ORF">WMO24_05135</name>
</gene>
<dbReference type="Gene3D" id="3.40.640.10">
    <property type="entry name" value="Type I PLP-dependent aspartate aminotransferase-like (Major domain)"/>
    <property type="match status" value="1"/>
</dbReference>
<keyword evidence="2" id="KW-1185">Reference proteome</keyword>
<reference evidence="1 2" key="1">
    <citation type="submission" date="2024-03" db="EMBL/GenBank/DDBJ databases">
        <title>Human intestinal bacterial collection.</title>
        <authorList>
            <person name="Pauvert C."/>
            <person name="Hitch T.C.A."/>
            <person name="Clavel T."/>
        </authorList>
    </citation>
    <scope>NUCLEOTIDE SEQUENCE [LARGE SCALE GENOMIC DNA]</scope>
    <source>
        <strain evidence="1 2">CLA-JM-H11</strain>
    </source>
</reference>
<dbReference type="InterPro" id="IPR015424">
    <property type="entry name" value="PyrdxlP-dep_Trfase"/>
</dbReference>
<name>A0ABV1GD93_9FIRM</name>
<dbReference type="PANTHER" id="PTHR46658">
    <property type="entry name" value="CYS OR MET METABOLISM PYRIDOXAL-PHOSPHATE-DEPENDENT ENZYME"/>
    <property type="match status" value="1"/>
</dbReference>
<evidence type="ECO:0000313" key="1">
    <source>
        <dbReference type="EMBL" id="MEQ2519817.1"/>
    </source>
</evidence>
<protein>
    <submittedName>
        <fullName evidence="1">Methionine gamma-lyase family protein</fullName>
    </submittedName>
</protein>
<accession>A0ABV1GD93</accession>
<dbReference type="Pfam" id="PF06838">
    <property type="entry name" value="Met_gamma_lyase"/>
    <property type="match status" value="1"/>
</dbReference>
<proteinExistence type="predicted"/>